<dbReference type="STRING" id="573570.F7310_03295"/>
<accession>A0A1L4BRF6</accession>
<evidence type="ECO:0000313" key="10">
    <source>
        <dbReference type="Proteomes" id="UP000184222"/>
    </source>
</evidence>
<evidence type="ECO:0000256" key="2">
    <source>
        <dbReference type="ARBA" id="ARBA00022618"/>
    </source>
</evidence>
<keyword evidence="6 7" id="KW-0131">Cell cycle</keyword>
<keyword evidence="2 7" id="KW-0132">Cell division</keyword>
<dbReference type="OrthoDB" id="7061211at2"/>
<name>A0A1L4BRF6_9GAMM</name>
<keyword evidence="10" id="KW-1185">Reference proteome</keyword>
<dbReference type="GO" id="GO:0032153">
    <property type="term" value="C:cell division site"/>
    <property type="evidence" value="ECO:0007669"/>
    <property type="project" value="UniProtKB-UniRule"/>
</dbReference>
<comment type="subcellular location">
    <subcellularLocation>
        <location evidence="7">Cell inner membrane</location>
        <topology evidence="7">Single-pass type II membrane protein</topology>
    </subcellularLocation>
    <text evidence="7">Localizes to the division septum.</text>
</comment>
<organism evidence="9 10">
    <name type="scientific">Francisella uliginis</name>
    <dbReference type="NCBI Taxonomy" id="573570"/>
    <lineage>
        <taxon>Bacteria</taxon>
        <taxon>Pseudomonadati</taxon>
        <taxon>Pseudomonadota</taxon>
        <taxon>Gammaproteobacteria</taxon>
        <taxon>Thiotrichales</taxon>
        <taxon>Francisellaceae</taxon>
        <taxon>Francisella</taxon>
    </lineage>
</organism>
<comment type="similarity">
    <text evidence="7">Belongs to the FtsB family.</text>
</comment>
<dbReference type="Proteomes" id="UP000184222">
    <property type="component" value="Chromosome"/>
</dbReference>
<keyword evidence="7" id="KW-0997">Cell inner membrane</keyword>
<dbReference type="InterPro" id="IPR007060">
    <property type="entry name" value="FtsL/DivIC"/>
</dbReference>
<gene>
    <name evidence="7" type="primary">ftsB</name>
    <name evidence="9" type="ORF">F7310_03295</name>
</gene>
<dbReference type="PANTHER" id="PTHR37485:SF1">
    <property type="entry name" value="CELL DIVISION PROTEIN FTSB"/>
    <property type="match status" value="1"/>
</dbReference>
<evidence type="ECO:0000256" key="6">
    <source>
        <dbReference type="ARBA" id="ARBA00023306"/>
    </source>
</evidence>
<feature type="topological domain" description="Periplasmic" evidence="7">
    <location>
        <begin position="30"/>
        <end position="96"/>
    </location>
</feature>
<dbReference type="EMBL" id="CP016796">
    <property type="protein sequence ID" value="API86436.1"/>
    <property type="molecule type" value="Genomic_DNA"/>
</dbReference>
<dbReference type="Pfam" id="PF04977">
    <property type="entry name" value="DivIC"/>
    <property type="match status" value="1"/>
</dbReference>
<comment type="subunit">
    <text evidence="7">Part of a complex composed of FtsB, FtsL and FtsQ.</text>
</comment>
<dbReference type="PANTHER" id="PTHR37485">
    <property type="entry name" value="CELL DIVISION PROTEIN FTSB"/>
    <property type="match status" value="1"/>
</dbReference>
<proteinExistence type="inferred from homology"/>
<dbReference type="GO" id="GO:0043093">
    <property type="term" value="P:FtsZ-dependent cytokinesis"/>
    <property type="evidence" value="ECO:0007669"/>
    <property type="project" value="UniProtKB-UniRule"/>
</dbReference>
<keyword evidence="4 7" id="KW-1133">Transmembrane helix</keyword>
<protein>
    <recommendedName>
        <fullName evidence="7">Cell division protein FtsB</fullName>
    </recommendedName>
</protein>
<feature type="transmembrane region" description="Helical" evidence="8">
    <location>
        <begin position="7"/>
        <end position="28"/>
    </location>
</feature>
<reference evidence="9 10" key="1">
    <citation type="journal article" date="2016" name="Appl. Environ. Microbiol.">
        <title>Whole genome relationships among Francisella bacteria of diverse origin define new species and provide specific regions for detection.</title>
        <authorList>
            <person name="Challacombe J.F."/>
            <person name="Petersen J.M."/>
            <person name="Gallegos-Graves V."/>
            <person name="Hodge D."/>
            <person name="Pillai S."/>
            <person name="Kuske C.R."/>
        </authorList>
    </citation>
    <scope>NUCLEOTIDE SEQUENCE [LARGE SCALE GENOMIC DNA]</scope>
    <source>
        <strain evidence="10">TX07-7310</strain>
    </source>
</reference>
<dbReference type="KEGG" id="frx:F7310_03295"/>
<dbReference type="InterPro" id="IPR023081">
    <property type="entry name" value="Cell_div_FtsB"/>
</dbReference>
<evidence type="ECO:0000256" key="5">
    <source>
        <dbReference type="ARBA" id="ARBA00023136"/>
    </source>
</evidence>
<evidence type="ECO:0000256" key="7">
    <source>
        <dbReference type="HAMAP-Rule" id="MF_00599"/>
    </source>
</evidence>
<dbReference type="HAMAP" id="MF_00599">
    <property type="entry name" value="FtsB"/>
    <property type="match status" value="1"/>
</dbReference>
<dbReference type="GO" id="GO:0005886">
    <property type="term" value="C:plasma membrane"/>
    <property type="evidence" value="ECO:0007669"/>
    <property type="project" value="UniProtKB-SubCell"/>
</dbReference>
<dbReference type="RefSeq" id="WP_072711756.1">
    <property type="nucleotide sequence ID" value="NZ_CP016796.1"/>
</dbReference>
<keyword evidence="5 7" id="KW-0472">Membrane</keyword>
<evidence type="ECO:0000256" key="1">
    <source>
        <dbReference type="ARBA" id="ARBA00022475"/>
    </source>
</evidence>
<evidence type="ECO:0000256" key="3">
    <source>
        <dbReference type="ARBA" id="ARBA00022692"/>
    </source>
</evidence>
<feature type="topological domain" description="Cytoplasmic" evidence="7">
    <location>
        <begin position="1"/>
        <end position="11"/>
    </location>
</feature>
<evidence type="ECO:0000313" key="9">
    <source>
        <dbReference type="EMBL" id="API86436.1"/>
    </source>
</evidence>
<sequence length="96" mass="11185">MNTKSNFFFYFFISAVILLIIILQYDLWFSNTGIFKYNELKKAVATQSKEVKQKSQTNAQLYSEVVSLRKNNEVLQSLARENMGLIKKGEVFYSVK</sequence>
<dbReference type="AlphaFoldDB" id="A0A1L4BRF6"/>
<evidence type="ECO:0000256" key="8">
    <source>
        <dbReference type="SAM" id="Phobius"/>
    </source>
</evidence>
<evidence type="ECO:0000256" key="4">
    <source>
        <dbReference type="ARBA" id="ARBA00022989"/>
    </source>
</evidence>
<keyword evidence="1 7" id="KW-1003">Cell membrane</keyword>
<comment type="function">
    <text evidence="7">Essential cell division protein. May link together the upstream cell division proteins, which are predominantly cytoplasmic, with the downstream cell division proteins, which are predominantly periplasmic.</text>
</comment>
<dbReference type="GO" id="GO:0030428">
    <property type="term" value="C:cell septum"/>
    <property type="evidence" value="ECO:0007669"/>
    <property type="project" value="TreeGrafter"/>
</dbReference>
<keyword evidence="3 7" id="KW-0812">Transmembrane</keyword>